<accession>A0A7W7MA40</accession>
<evidence type="ECO:0000256" key="1">
    <source>
        <dbReference type="SAM" id="MobiDB-lite"/>
    </source>
</evidence>
<dbReference type="AlphaFoldDB" id="A0A7W7MA40"/>
<keyword evidence="4" id="KW-1185">Reference proteome</keyword>
<dbReference type="Proteomes" id="UP000546162">
    <property type="component" value="Unassembled WGS sequence"/>
</dbReference>
<sequence>MRTLEDLRETLDRHAGDTPADGRLLPDVRGRAARLRRRRTITRGVALGAAVAVAAGVSPFVLRSPSPDPAPAAGRTVTRTPAQTSIALADGSPFMILNRESTATGQHVTVRNIGDVQAKHPGEAGLNPGGEVLAFEPGAFDPETLRKGTPVTIGAHQGWYVPQLHVGAENSNFDGSWVGWRDETGMWVLVGTLGPSKRDDLVAVARDVRIVEASDAIAPIRLGWVPPGLKIQWASGNPSKTGGFGASFKLGYDGEKGPDLSYFPRRDAVTALALQVGSQSPDWLNYQHELDGQKPEKINGAEVWYLPRPNGLFDSPEPGADMIVRFGGCVATLHVRDRAQITEADLDRMLQNATLGTCDDAEDWQPLLD</sequence>
<evidence type="ECO:0000313" key="3">
    <source>
        <dbReference type="EMBL" id="MBB4742516.1"/>
    </source>
</evidence>
<feature type="transmembrane region" description="Helical" evidence="2">
    <location>
        <begin position="44"/>
        <end position="62"/>
    </location>
</feature>
<evidence type="ECO:0000256" key="2">
    <source>
        <dbReference type="SAM" id="Phobius"/>
    </source>
</evidence>
<keyword evidence="2" id="KW-1133">Transmembrane helix</keyword>
<dbReference type="RefSeq" id="WP_185042870.1">
    <property type="nucleotide sequence ID" value="NZ_BAABFG010000005.1"/>
</dbReference>
<keyword evidence="2" id="KW-0472">Membrane</keyword>
<proteinExistence type="predicted"/>
<feature type="region of interest" description="Disordered" evidence="1">
    <location>
        <begin position="1"/>
        <end position="23"/>
    </location>
</feature>
<comment type="caution">
    <text evidence="3">The sequence shown here is derived from an EMBL/GenBank/DDBJ whole genome shotgun (WGS) entry which is preliminary data.</text>
</comment>
<keyword evidence="2" id="KW-0812">Transmembrane</keyword>
<evidence type="ECO:0000313" key="4">
    <source>
        <dbReference type="Proteomes" id="UP000546162"/>
    </source>
</evidence>
<name>A0A7W7MA40_9ACTN</name>
<protein>
    <submittedName>
        <fullName evidence="3">Uncharacterized protein</fullName>
    </submittedName>
</protein>
<feature type="compositionally biased region" description="Basic and acidic residues" evidence="1">
    <location>
        <begin position="1"/>
        <end position="16"/>
    </location>
</feature>
<gene>
    <name evidence="3" type="ORF">BJY16_005975</name>
</gene>
<reference evidence="3 4" key="1">
    <citation type="submission" date="2020-08" db="EMBL/GenBank/DDBJ databases">
        <title>Sequencing the genomes of 1000 actinobacteria strains.</title>
        <authorList>
            <person name="Klenk H.-P."/>
        </authorList>
    </citation>
    <scope>NUCLEOTIDE SEQUENCE [LARGE SCALE GENOMIC DNA]</scope>
    <source>
        <strain evidence="3 4">DSM 45809</strain>
    </source>
</reference>
<dbReference type="EMBL" id="JACHNB010000001">
    <property type="protein sequence ID" value="MBB4742516.1"/>
    <property type="molecule type" value="Genomic_DNA"/>
</dbReference>
<organism evidence="3 4">
    <name type="scientific">Actinoplanes octamycinicus</name>
    <dbReference type="NCBI Taxonomy" id="135948"/>
    <lineage>
        <taxon>Bacteria</taxon>
        <taxon>Bacillati</taxon>
        <taxon>Actinomycetota</taxon>
        <taxon>Actinomycetes</taxon>
        <taxon>Micromonosporales</taxon>
        <taxon>Micromonosporaceae</taxon>
        <taxon>Actinoplanes</taxon>
    </lineage>
</organism>